<comment type="caution">
    <text evidence="2">The sequence shown here is derived from an EMBL/GenBank/DDBJ whole genome shotgun (WGS) entry which is preliminary data.</text>
</comment>
<dbReference type="AlphaFoldDB" id="A0A0J6URE7"/>
<keyword evidence="1" id="KW-0732">Signal</keyword>
<evidence type="ECO:0000313" key="3">
    <source>
        <dbReference type="Proteomes" id="UP000035929"/>
    </source>
</evidence>
<proteinExistence type="predicted"/>
<feature type="non-terminal residue" evidence="2">
    <location>
        <position position="84"/>
    </location>
</feature>
<gene>
    <name evidence="2" type="ORF">VP06_26555</name>
</gene>
<accession>A0A0J6URE7</accession>
<dbReference type="Proteomes" id="UP000035929">
    <property type="component" value="Unassembled WGS sequence"/>
</dbReference>
<reference evidence="2 3" key="1">
    <citation type="submission" date="2015-03" db="EMBL/GenBank/DDBJ databases">
        <title>Genome sequencing of Methylobacterium aquaticum DSM16371 type strain.</title>
        <authorList>
            <person name="Chaudhry V."/>
            <person name="Patil P.B."/>
        </authorList>
    </citation>
    <scope>NUCLEOTIDE SEQUENCE [LARGE SCALE GENOMIC DNA]</scope>
    <source>
        <strain evidence="2 3">DSM 16371</strain>
    </source>
</reference>
<dbReference type="EMBL" id="LABX01000237">
    <property type="protein sequence ID" value="KMO28676.1"/>
    <property type="molecule type" value="Genomic_DNA"/>
</dbReference>
<protein>
    <submittedName>
        <fullName evidence="2">Uncharacterized protein</fullName>
    </submittedName>
</protein>
<name>A0A0J6URE7_9HYPH</name>
<sequence length="84" mass="8547">MVRSLGHLRRSLLCATLAAGFATPALAQTITQAPPTQAPAAPAPARADDTVLRVCAATQPPLSLKDGTGLENRIASAVAEAMGR</sequence>
<feature type="chain" id="PRO_5005282442" evidence="1">
    <location>
        <begin position="28"/>
        <end position="84"/>
    </location>
</feature>
<feature type="signal peptide" evidence="1">
    <location>
        <begin position="1"/>
        <end position="27"/>
    </location>
</feature>
<evidence type="ECO:0000256" key="1">
    <source>
        <dbReference type="SAM" id="SignalP"/>
    </source>
</evidence>
<evidence type="ECO:0000313" key="2">
    <source>
        <dbReference type="EMBL" id="KMO28676.1"/>
    </source>
</evidence>
<organism evidence="2 3">
    <name type="scientific">Methylobacterium aquaticum</name>
    <dbReference type="NCBI Taxonomy" id="270351"/>
    <lineage>
        <taxon>Bacteria</taxon>
        <taxon>Pseudomonadati</taxon>
        <taxon>Pseudomonadota</taxon>
        <taxon>Alphaproteobacteria</taxon>
        <taxon>Hyphomicrobiales</taxon>
        <taxon>Methylobacteriaceae</taxon>
        <taxon>Methylobacterium</taxon>
    </lineage>
</organism>